<organism evidence="7">
    <name type="scientific">Cupriavidus oxalaticus</name>
    <dbReference type="NCBI Taxonomy" id="96344"/>
    <lineage>
        <taxon>Bacteria</taxon>
        <taxon>Pseudomonadati</taxon>
        <taxon>Pseudomonadota</taxon>
        <taxon>Betaproteobacteria</taxon>
        <taxon>Burkholderiales</taxon>
        <taxon>Burkholderiaceae</taxon>
        <taxon>Cupriavidus</taxon>
    </lineage>
</organism>
<accession>A0A375GPH2</accession>
<dbReference type="PANTHER" id="PTHR21432:SF20">
    <property type="entry name" value="ACETYL-COA HYDROLASE"/>
    <property type="match status" value="1"/>
</dbReference>
<feature type="domain" description="Acetyl-CoA hydrolase/transferase C-terminal" evidence="4">
    <location>
        <begin position="271"/>
        <end position="420"/>
    </location>
</feature>
<evidence type="ECO:0000256" key="1">
    <source>
        <dbReference type="ARBA" id="ARBA00009632"/>
    </source>
</evidence>
<dbReference type="EMBL" id="OGUS01000094">
    <property type="protein sequence ID" value="SPC09904.1"/>
    <property type="molecule type" value="Genomic_DNA"/>
</dbReference>
<evidence type="ECO:0000313" key="9">
    <source>
        <dbReference type="Proteomes" id="UP000623307"/>
    </source>
</evidence>
<dbReference type="Proteomes" id="UP000623307">
    <property type="component" value="Chromosome 1"/>
</dbReference>
<dbReference type="Pfam" id="PF02550">
    <property type="entry name" value="AcetylCoA_hydro"/>
    <property type="match status" value="1"/>
</dbReference>
<dbReference type="OrthoDB" id="9801795at2"/>
<evidence type="ECO:0000256" key="2">
    <source>
        <dbReference type="ARBA" id="ARBA00022679"/>
    </source>
</evidence>
<keyword evidence="7" id="KW-0378">Hydrolase</keyword>
<dbReference type="GO" id="GO:0006083">
    <property type="term" value="P:acetate metabolic process"/>
    <property type="evidence" value="ECO:0007669"/>
    <property type="project" value="InterPro"/>
</dbReference>
<dbReference type="RefSeq" id="WP_063239193.1">
    <property type="nucleotide sequence ID" value="NZ_CP069809.1"/>
</dbReference>
<proteinExistence type="inferred from homology"/>
<dbReference type="InterPro" id="IPR026888">
    <property type="entry name" value="AcetylCoA_hyd_C"/>
</dbReference>
<evidence type="ECO:0000259" key="4">
    <source>
        <dbReference type="Pfam" id="PF13336"/>
    </source>
</evidence>
<dbReference type="InterPro" id="IPR037171">
    <property type="entry name" value="NagB/RpiA_transferase-like"/>
</dbReference>
<dbReference type="GO" id="GO:0016787">
    <property type="term" value="F:hydrolase activity"/>
    <property type="evidence" value="ECO:0007669"/>
    <property type="project" value="UniProtKB-KW"/>
</dbReference>
<keyword evidence="2" id="KW-0808">Transferase</keyword>
<evidence type="ECO:0000313" key="7">
    <source>
        <dbReference type="EMBL" id="SPC24335.1"/>
    </source>
</evidence>
<dbReference type="Gene3D" id="3.40.1080.10">
    <property type="entry name" value="Glutaconate Coenzyme A-transferase"/>
    <property type="match status" value="1"/>
</dbReference>
<evidence type="ECO:0000313" key="6">
    <source>
        <dbReference type="EMBL" id="SPC09904.1"/>
    </source>
</evidence>
<dbReference type="EMBL" id="OGUS01000143">
    <property type="protein sequence ID" value="SPC24335.1"/>
    <property type="molecule type" value="Genomic_DNA"/>
</dbReference>
<dbReference type="GO" id="GO:0008775">
    <property type="term" value="F:acetate CoA-transferase activity"/>
    <property type="evidence" value="ECO:0007669"/>
    <property type="project" value="InterPro"/>
</dbReference>
<dbReference type="SUPFAM" id="SSF100950">
    <property type="entry name" value="NagB/RpiA/CoA transferase-like"/>
    <property type="match status" value="2"/>
</dbReference>
<dbReference type="Proteomes" id="UP000256862">
    <property type="component" value="Plasmid CO2235_mp"/>
</dbReference>
<dbReference type="EMBL" id="CP069811">
    <property type="protein sequence ID" value="QRQ90394.1"/>
    <property type="molecule type" value="Genomic_DNA"/>
</dbReference>
<reference evidence="7" key="1">
    <citation type="submission" date="2018-01" db="EMBL/GenBank/DDBJ databases">
        <authorList>
            <person name="Clerissi C."/>
        </authorList>
    </citation>
    <scope>NUCLEOTIDE SEQUENCE</scope>
    <source>
        <strain evidence="7">Cupriavidus oxalaticus LMG 2235</strain>
    </source>
</reference>
<gene>
    <name evidence="7" type="ORF">CO2235_MP80215</name>
    <name evidence="6" type="ORF">CO2235_U860026</name>
    <name evidence="5" type="ORF">JTE92_06850</name>
</gene>
<dbReference type="Gene3D" id="3.40.1080.20">
    <property type="entry name" value="Acetyl-CoA hydrolase/transferase C-terminal domain"/>
    <property type="match status" value="1"/>
</dbReference>
<dbReference type="InterPro" id="IPR038460">
    <property type="entry name" value="AcetylCoA_hyd_C_sf"/>
</dbReference>
<feature type="domain" description="Acetyl-CoA hydrolase/transferase N-terminal" evidence="3">
    <location>
        <begin position="18"/>
        <end position="175"/>
    </location>
</feature>
<name>A0A375GPH2_9BURK</name>
<sequence length="438" mass="46166">MHSATVHNNDLAAALRALLRPGDHIWWGQATAEPLTLTRALVEHRHALARGGRLSVFVGIGQSDTLQPAQADVIDFFGYAASGPHRALARAGVLDIVPSHYSHLPGLIRQGALRADVVLVQVSPPDEAGRYSMGLVHEYIPAALDRARVIVAEVNPDVPWTYGSRHLTADQIDLLVDAAHAPISLDRSAPGPAEQAIARHIAGWVEDGATLQMGIGNLPEAVVAALHDRRDLGLHSGAVGDGIAVLAEAGVLTNARKTVDTGIGIGGILMGSERLRRWAHRNPKLQLRETSYTHHPEVLASLDKLTAINSAIEVDLTGQVNAEVAAGVYVGAVGGAVDFLRGAARSRGGLPIVALPATAKGASRIVAQLSGPVSTPRSDAGLIVTEHGVADLRGQTLSQRVRRMLAIAAPEHREDLERQAHALLRQCGAVFVAMAGTT</sequence>
<dbReference type="InterPro" id="IPR046433">
    <property type="entry name" value="ActCoA_hydro"/>
</dbReference>
<evidence type="ECO:0000313" key="8">
    <source>
        <dbReference type="Proteomes" id="UP000256862"/>
    </source>
</evidence>
<dbReference type="InterPro" id="IPR003702">
    <property type="entry name" value="ActCoA_hydro_N"/>
</dbReference>
<evidence type="ECO:0000259" key="3">
    <source>
        <dbReference type="Pfam" id="PF02550"/>
    </source>
</evidence>
<comment type="similarity">
    <text evidence="1">Belongs to the acetyl-CoA hydrolase/transferase family.</text>
</comment>
<protein>
    <submittedName>
        <fullName evidence="5 7">Acetyl-CoA hydrolase</fullName>
    </submittedName>
</protein>
<evidence type="ECO:0000313" key="5">
    <source>
        <dbReference type="EMBL" id="QRQ90394.1"/>
    </source>
</evidence>
<dbReference type="AlphaFoldDB" id="A0A375GPH2"/>
<keyword evidence="9" id="KW-1185">Reference proteome</keyword>
<dbReference type="PANTHER" id="PTHR21432">
    <property type="entry name" value="ACETYL-COA HYDROLASE-RELATED"/>
    <property type="match status" value="1"/>
</dbReference>
<reference evidence="5 9" key="3">
    <citation type="submission" date="2021-02" db="EMBL/GenBank/DDBJ databases">
        <title>Complete Genome Sequence of Cupriavidus oxalaticus Strain Ox1, a Soil Oxalate-Degrading Species.</title>
        <authorList>
            <person name="Palmieri F."/>
            <person name="Udriet P."/>
            <person name="Deuasquier M."/>
            <person name="Beaudoing E."/>
            <person name="Johnson S.L."/>
            <person name="Davenport K.W."/>
            <person name="Chain P.S."/>
            <person name="Bindschedler S."/>
            <person name="Junier P."/>
        </authorList>
    </citation>
    <scope>NUCLEOTIDE SEQUENCE [LARGE SCALE GENOMIC DNA]</scope>
    <source>
        <strain evidence="5 9">Ox1</strain>
    </source>
</reference>
<dbReference type="Gene3D" id="3.30.750.70">
    <property type="entry name" value="4-hydroxybutyrate coenzyme like domains"/>
    <property type="match status" value="1"/>
</dbReference>
<dbReference type="Pfam" id="PF13336">
    <property type="entry name" value="AcetylCoA_hyd_C"/>
    <property type="match status" value="1"/>
</dbReference>
<dbReference type="GeneID" id="303489231"/>
<reference evidence="8" key="2">
    <citation type="submission" date="2018-01" db="EMBL/GenBank/DDBJ databases">
        <authorList>
            <person name="Gaut B.S."/>
            <person name="Morton B.R."/>
            <person name="Clegg M.T."/>
            <person name="Duvall M.R."/>
        </authorList>
    </citation>
    <scope>NUCLEOTIDE SEQUENCE [LARGE SCALE GENOMIC DNA]</scope>
</reference>